<dbReference type="EMBL" id="JAPZBO010000009">
    <property type="protein sequence ID" value="KAJ5303624.1"/>
    <property type="molecule type" value="Genomic_DNA"/>
</dbReference>
<reference evidence="6" key="2">
    <citation type="journal article" date="2023" name="IMA Fungus">
        <title>Comparative genomic study of the Penicillium genus elucidates a diverse pangenome and 15 lateral gene transfer events.</title>
        <authorList>
            <person name="Petersen C."/>
            <person name="Sorensen T."/>
            <person name="Nielsen M.R."/>
            <person name="Sondergaard T.E."/>
            <person name="Sorensen J.L."/>
            <person name="Fitzpatrick D.A."/>
            <person name="Frisvad J.C."/>
            <person name="Nielsen K.L."/>
        </authorList>
    </citation>
    <scope>NUCLEOTIDE SEQUENCE</scope>
    <source>
        <strain evidence="6">IBT 21472</strain>
    </source>
</reference>
<dbReference type="InterPro" id="IPR036895">
    <property type="entry name" value="Uracil-DNA_glycosylase-like_sf"/>
</dbReference>
<dbReference type="GO" id="GO:0008263">
    <property type="term" value="F:pyrimidine-specific mismatch base pair DNA N-glycosylase activity"/>
    <property type="evidence" value="ECO:0007669"/>
    <property type="project" value="TreeGrafter"/>
</dbReference>
<dbReference type="GO" id="GO:0006285">
    <property type="term" value="P:base-excision repair, AP site formation"/>
    <property type="evidence" value="ECO:0007669"/>
    <property type="project" value="InterPro"/>
</dbReference>
<sequence length="325" mass="36451">MHAFEACPEAHFEADEAVAGASSEPMPVERIASFGGALELQRFLHTDKDTSTITKASEPEPKVEKESPNSTHYKVTSNGSPGPIRSLRRRTRRTTTTSLTQTTPSTPTGNRIPARARSRDEQPPTVGNYLKDTVEPGLVLLLVGVNPGIMTGLTGFAYAHPTNLFWKLLYSSGITTRLHPPRDTYDLPRLYRVGNTNIVERPTRDAQMLSKQEMNDGVPILEAKIRENRPEAVCLVGKGIWEAVFRVKQGRPIRKEEFKYGWQDPWVMGEDSSWGGARLFVATTTSGLATSHTRAQKQEIWAELGLWVQERREAWHRDLKSHHES</sequence>
<dbReference type="PANTHER" id="PTHR12159">
    <property type="entry name" value="G/T AND G/U MISMATCH-SPECIFIC DNA GLYCOSYLASE"/>
    <property type="match status" value="1"/>
</dbReference>
<feature type="region of interest" description="Disordered" evidence="4">
    <location>
        <begin position="49"/>
        <end position="125"/>
    </location>
</feature>
<dbReference type="FunFam" id="3.40.470.10:FF:000010">
    <property type="entry name" value="G/U mismatch-specific DNA glycosylase"/>
    <property type="match status" value="1"/>
</dbReference>
<feature type="domain" description="Uracil-DNA glycosylase-like" evidence="5">
    <location>
        <begin position="135"/>
        <end position="304"/>
    </location>
</feature>
<keyword evidence="1" id="KW-0227">DNA damage</keyword>
<evidence type="ECO:0000256" key="1">
    <source>
        <dbReference type="ARBA" id="ARBA00022763"/>
    </source>
</evidence>
<dbReference type="GO" id="GO:0004844">
    <property type="term" value="F:uracil DNA N-glycosylase activity"/>
    <property type="evidence" value="ECO:0007669"/>
    <property type="project" value="TreeGrafter"/>
</dbReference>
<keyword evidence="2" id="KW-0378">Hydrolase</keyword>
<reference evidence="6" key="1">
    <citation type="submission" date="2022-12" db="EMBL/GenBank/DDBJ databases">
        <authorList>
            <person name="Petersen C."/>
        </authorList>
    </citation>
    <scope>NUCLEOTIDE SEQUENCE</scope>
    <source>
        <strain evidence="6">IBT 21472</strain>
    </source>
</reference>
<accession>A0A9W9PQ64</accession>
<dbReference type="AlphaFoldDB" id="A0A9W9PQ64"/>
<dbReference type="Proteomes" id="UP001147746">
    <property type="component" value="Unassembled WGS sequence"/>
</dbReference>
<protein>
    <submittedName>
        <fullName evidence="6">G/U mismatch-specific uracil DNA glycosylase</fullName>
    </submittedName>
</protein>
<dbReference type="OrthoDB" id="565731at2759"/>
<evidence type="ECO:0000313" key="6">
    <source>
        <dbReference type="EMBL" id="KAJ5303624.1"/>
    </source>
</evidence>
<name>A0A9W9PQ64_9EURO</name>
<evidence type="ECO:0000256" key="2">
    <source>
        <dbReference type="ARBA" id="ARBA00022801"/>
    </source>
</evidence>
<dbReference type="InterPro" id="IPR015637">
    <property type="entry name" value="MUG/TDG"/>
</dbReference>
<evidence type="ECO:0000313" key="7">
    <source>
        <dbReference type="Proteomes" id="UP001147746"/>
    </source>
</evidence>
<dbReference type="SUPFAM" id="SSF52141">
    <property type="entry name" value="Uracil-DNA glycosylase-like"/>
    <property type="match status" value="1"/>
</dbReference>
<dbReference type="PANTHER" id="PTHR12159:SF9">
    <property type="entry name" value="G_T MISMATCH-SPECIFIC THYMINE DNA GLYCOSYLASE"/>
    <property type="match status" value="1"/>
</dbReference>
<gene>
    <name evidence="6" type="ORF">N7476_010423</name>
</gene>
<dbReference type="InterPro" id="IPR005122">
    <property type="entry name" value="Uracil-DNA_glycosylase-like"/>
</dbReference>
<dbReference type="Gene3D" id="3.40.470.10">
    <property type="entry name" value="Uracil-DNA glycosylase-like domain"/>
    <property type="match status" value="1"/>
</dbReference>
<evidence type="ECO:0000259" key="5">
    <source>
        <dbReference type="Pfam" id="PF03167"/>
    </source>
</evidence>
<evidence type="ECO:0000256" key="4">
    <source>
        <dbReference type="SAM" id="MobiDB-lite"/>
    </source>
</evidence>
<feature type="compositionally biased region" description="Basic and acidic residues" evidence="4">
    <location>
        <begin position="57"/>
        <end position="67"/>
    </location>
</feature>
<feature type="compositionally biased region" description="Low complexity" evidence="4">
    <location>
        <begin position="94"/>
        <end position="108"/>
    </location>
</feature>
<dbReference type="CDD" id="cd10028">
    <property type="entry name" value="UDG-F2_TDG_MUG"/>
    <property type="match status" value="1"/>
</dbReference>
<keyword evidence="3" id="KW-0234">DNA repair</keyword>
<evidence type="ECO:0000256" key="3">
    <source>
        <dbReference type="ARBA" id="ARBA00023204"/>
    </source>
</evidence>
<dbReference type="Pfam" id="PF03167">
    <property type="entry name" value="UDG"/>
    <property type="match status" value="1"/>
</dbReference>
<feature type="compositionally biased region" description="Polar residues" evidence="4">
    <location>
        <begin position="71"/>
        <end position="80"/>
    </location>
</feature>
<comment type="caution">
    <text evidence="6">The sequence shown here is derived from an EMBL/GenBank/DDBJ whole genome shotgun (WGS) entry which is preliminary data.</text>
</comment>
<keyword evidence="7" id="KW-1185">Reference proteome</keyword>
<organism evidence="6 7">
    <name type="scientific">Penicillium atrosanguineum</name>
    <dbReference type="NCBI Taxonomy" id="1132637"/>
    <lineage>
        <taxon>Eukaryota</taxon>
        <taxon>Fungi</taxon>
        <taxon>Dikarya</taxon>
        <taxon>Ascomycota</taxon>
        <taxon>Pezizomycotina</taxon>
        <taxon>Eurotiomycetes</taxon>
        <taxon>Eurotiomycetidae</taxon>
        <taxon>Eurotiales</taxon>
        <taxon>Aspergillaceae</taxon>
        <taxon>Penicillium</taxon>
    </lineage>
</organism>
<proteinExistence type="predicted"/>